<sequence length="45" mass="5175">MMAAAKVVTQARWAAVMEALFTAALRGEKRQVRREQRVDQAPRYL</sequence>
<comment type="caution">
    <text evidence="1">The sequence shown here is derived from an EMBL/GenBank/DDBJ whole genome shotgun (WGS) entry which is preliminary data.</text>
</comment>
<organism evidence="1 2">
    <name type="scientific">Amycolatopsis azurea DSM 43854</name>
    <dbReference type="NCBI Taxonomy" id="1238180"/>
    <lineage>
        <taxon>Bacteria</taxon>
        <taxon>Bacillati</taxon>
        <taxon>Actinomycetota</taxon>
        <taxon>Actinomycetes</taxon>
        <taxon>Pseudonocardiales</taxon>
        <taxon>Pseudonocardiaceae</taxon>
        <taxon>Amycolatopsis</taxon>
    </lineage>
</organism>
<dbReference type="Proteomes" id="UP000014137">
    <property type="component" value="Unassembled WGS sequence"/>
</dbReference>
<accession>M2QL96</accession>
<dbReference type="EMBL" id="ANMG01000031">
    <property type="protein sequence ID" value="EMD26642.1"/>
    <property type="molecule type" value="Genomic_DNA"/>
</dbReference>
<reference evidence="1 2" key="1">
    <citation type="submission" date="2012-10" db="EMBL/GenBank/DDBJ databases">
        <title>Genome assembly of Amycolatopsis azurea DSM 43854.</title>
        <authorList>
            <person name="Khatri I."/>
            <person name="Kaur I."/>
            <person name="Subramanian S."/>
            <person name="Mayilraj S."/>
        </authorList>
    </citation>
    <scope>NUCLEOTIDE SEQUENCE [LARGE SCALE GENOMIC DNA]</scope>
    <source>
        <strain evidence="1 2">DSM 43854</strain>
    </source>
</reference>
<name>M2QL96_9PSEU</name>
<dbReference type="PATRIC" id="fig|1238180.3.peg.3632"/>
<proteinExistence type="predicted"/>
<gene>
    <name evidence="1" type="ORF">C791_3302</name>
</gene>
<dbReference type="AlphaFoldDB" id="M2QL96"/>
<protein>
    <submittedName>
        <fullName evidence="1">Uncharacterized protein</fullName>
    </submittedName>
</protein>
<evidence type="ECO:0000313" key="1">
    <source>
        <dbReference type="EMBL" id="EMD26642.1"/>
    </source>
</evidence>
<evidence type="ECO:0000313" key="2">
    <source>
        <dbReference type="Proteomes" id="UP000014137"/>
    </source>
</evidence>